<evidence type="ECO:0000256" key="6">
    <source>
        <dbReference type="SAM" id="Phobius"/>
    </source>
</evidence>
<proteinExistence type="predicted"/>
<evidence type="ECO:0000256" key="2">
    <source>
        <dbReference type="ARBA" id="ARBA00022475"/>
    </source>
</evidence>
<evidence type="ECO:0000313" key="8">
    <source>
        <dbReference type="EMBL" id="AVV39794.1"/>
    </source>
</evidence>
<feature type="transmembrane region" description="Helical" evidence="6">
    <location>
        <begin position="144"/>
        <end position="166"/>
    </location>
</feature>
<dbReference type="PROSITE" id="PS50850">
    <property type="entry name" value="MFS"/>
    <property type="match status" value="1"/>
</dbReference>
<dbReference type="InterPro" id="IPR020846">
    <property type="entry name" value="MFS_dom"/>
</dbReference>
<feature type="domain" description="Major facilitator superfamily (MFS) profile" evidence="7">
    <location>
        <begin position="20"/>
        <end position="390"/>
    </location>
</feature>
<keyword evidence="5 6" id="KW-0472">Membrane</keyword>
<protein>
    <submittedName>
        <fullName evidence="8">MFS transporter</fullName>
    </submittedName>
</protein>
<dbReference type="InterPro" id="IPR011701">
    <property type="entry name" value="MFS"/>
</dbReference>
<feature type="transmembrane region" description="Helical" evidence="6">
    <location>
        <begin position="280"/>
        <end position="297"/>
    </location>
</feature>
<name>A0AAN1NUX5_9GAMM</name>
<keyword evidence="2" id="KW-1003">Cell membrane</keyword>
<keyword evidence="8" id="KW-0614">Plasmid</keyword>
<dbReference type="Proteomes" id="UP000241538">
    <property type="component" value="Plasmid pPV989-508"/>
</dbReference>
<dbReference type="EMBL" id="CP028350">
    <property type="protein sequence ID" value="AVV39794.1"/>
    <property type="molecule type" value="Genomic_DNA"/>
</dbReference>
<evidence type="ECO:0000256" key="4">
    <source>
        <dbReference type="ARBA" id="ARBA00022989"/>
    </source>
</evidence>
<keyword evidence="3 6" id="KW-0812">Transmembrane</keyword>
<dbReference type="AlphaFoldDB" id="A0AAN1NUX5"/>
<reference evidence="8 9" key="1">
    <citation type="journal article" date="2018" name="Int J Genomics">
        <title>Comparative Genomics Analysis of Plasmid pPV989-94 from a Clinical Isolate of Pantoea vagans PV989.</title>
        <authorList>
            <person name="Xu L."/>
            <person name="Yin M."/>
            <person name="Zhu T."/>
            <person name="Lu J."/>
            <person name="Bao Q."/>
        </authorList>
    </citation>
    <scope>NUCLEOTIDE SEQUENCE [LARGE SCALE GENOMIC DNA]</scope>
    <source>
        <strain evidence="8 9">PV989</strain>
    </source>
</reference>
<dbReference type="Gene3D" id="1.20.1250.20">
    <property type="entry name" value="MFS general substrate transporter like domains"/>
    <property type="match status" value="1"/>
</dbReference>
<dbReference type="GO" id="GO:0005886">
    <property type="term" value="C:plasma membrane"/>
    <property type="evidence" value="ECO:0007669"/>
    <property type="project" value="UniProtKB-SubCell"/>
</dbReference>
<sequence>MHTTSEFSETTIQRGLPLASLLAFAMTGFIAILTETLPAGLLPEIGEGLGVTQVMAGQLVSIYALGSLLAAIPLTVLTSGWRRKKVLLLAVGTFLIFNTITTLSSSYWLTMAARFMAGVAAGLAWGILAGYARRLVPAALQGRALAIAMVGIPVALSLGTPAGAWLGSLMGWRVPFGIMAALAVILFIWTWIAVPDLPGQQSGRRLPVWKVFLMPGVTPVLAVIFLWMTAHNILYTFIGPFLQLSGLAANVGLILLVFGIAALIGIWITGMLVDRHLRNLVLLSLAALAVVSVVLAAGMREQVVVFLAVIVWGWSFGGASTQMQTAAADSAGNHVDVVQAMVTTAWNLAIASGGVAGGLLLNNAGAESFPWALLAFMAVAFVIAWRAKKHAFRPGARGGSVKS</sequence>
<feature type="transmembrane region" description="Helical" evidence="6">
    <location>
        <begin position="247"/>
        <end position="268"/>
    </location>
</feature>
<geneLocation type="plasmid" evidence="9">
    <name>ppv989-508</name>
</geneLocation>
<evidence type="ECO:0000256" key="1">
    <source>
        <dbReference type="ARBA" id="ARBA00004651"/>
    </source>
</evidence>
<dbReference type="InterPro" id="IPR050189">
    <property type="entry name" value="MFS_Efflux_Transporters"/>
</dbReference>
<feature type="transmembrane region" description="Helical" evidence="6">
    <location>
        <begin position="15"/>
        <end position="34"/>
    </location>
</feature>
<dbReference type="PANTHER" id="PTHR43124">
    <property type="entry name" value="PURINE EFFLUX PUMP PBUE"/>
    <property type="match status" value="1"/>
</dbReference>
<organism evidence="8 9">
    <name type="scientific">Pantoea vagans</name>
    <dbReference type="NCBI Taxonomy" id="470934"/>
    <lineage>
        <taxon>Bacteria</taxon>
        <taxon>Pseudomonadati</taxon>
        <taxon>Pseudomonadota</taxon>
        <taxon>Gammaproteobacteria</taxon>
        <taxon>Enterobacterales</taxon>
        <taxon>Erwiniaceae</taxon>
        <taxon>Pantoea</taxon>
    </lineage>
</organism>
<feature type="transmembrane region" description="Helical" evidence="6">
    <location>
        <begin position="115"/>
        <end position="132"/>
    </location>
</feature>
<keyword evidence="4 6" id="KW-1133">Transmembrane helix</keyword>
<feature type="transmembrane region" description="Helical" evidence="6">
    <location>
        <begin position="172"/>
        <end position="194"/>
    </location>
</feature>
<comment type="subcellular location">
    <subcellularLocation>
        <location evidence="1">Cell membrane</location>
        <topology evidence="1">Multi-pass membrane protein</topology>
    </subcellularLocation>
</comment>
<feature type="transmembrane region" description="Helical" evidence="6">
    <location>
        <begin position="54"/>
        <end position="74"/>
    </location>
</feature>
<dbReference type="SUPFAM" id="SSF103473">
    <property type="entry name" value="MFS general substrate transporter"/>
    <property type="match status" value="1"/>
</dbReference>
<evidence type="ECO:0000256" key="3">
    <source>
        <dbReference type="ARBA" id="ARBA00022692"/>
    </source>
</evidence>
<dbReference type="GO" id="GO:0022857">
    <property type="term" value="F:transmembrane transporter activity"/>
    <property type="evidence" value="ECO:0007669"/>
    <property type="project" value="InterPro"/>
</dbReference>
<evidence type="ECO:0000259" key="7">
    <source>
        <dbReference type="PROSITE" id="PS50850"/>
    </source>
</evidence>
<dbReference type="PANTHER" id="PTHR43124:SF3">
    <property type="entry name" value="CHLORAMPHENICOL EFFLUX PUMP RV0191"/>
    <property type="match status" value="1"/>
</dbReference>
<gene>
    <name evidence="8" type="ORF">C9381_19990</name>
</gene>
<dbReference type="InterPro" id="IPR036259">
    <property type="entry name" value="MFS_trans_sf"/>
</dbReference>
<evidence type="ECO:0000256" key="5">
    <source>
        <dbReference type="ARBA" id="ARBA00023136"/>
    </source>
</evidence>
<feature type="transmembrane region" description="Helical" evidence="6">
    <location>
        <begin position="206"/>
        <end position="227"/>
    </location>
</feature>
<evidence type="ECO:0000313" key="9">
    <source>
        <dbReference type="Proteomes" id="UP000241538"/>
    </source>
</evidence>
<accession>A0AAN1NUX5</accession>
<feature type="transmembrane region" description="Helical" evidence="6">
    <location>
        <begin position="86"/>
        <end position="109"/>
    </location>
</feature>
<feature type="transmembrane region" description="Helical" evidence="6">
    <location>
        <begin position="340"/>
        <end position="362"/>
    </location>
</feature>
<dbReference type="Pfam" id="PF07690">
    <property type="entry name" value="MFS_1"/>
    <property type="match status" value="1"/>
</dbReference>
<dbReference type="CDD" id="cd17324">
    <property type="entry name" value="MFS_NepI_like"/>
    <property type="match status" value="1"/>
</dbReference>
<feature type="transmembrane region" description="Helical" evidence="6">
    <location>
        <begin position="368"/>
        <end position="387"/>
    </location>
</feature>
<feature type="transmembrane region" description="Helical" evidence="6">
    <location>
        <begin position="303"/>
        <end position="319"/>
    </location>
</feature>